<dbReference type="PROSITE" id="PS50893">
    <property type="entry name" value="ABC_TRANSPORTER_2"/>
    <property type="match status" value="1"/>
</dbReference>
<dbReference type="PANTHER" id="PTHR45772">
    <property type="entry name" value="CONSERVED COMPONENT OF ABC TRANSPORTER FOR NATURAL AMINO ACIDS-RELATED"/>
    <property type="match status" value="1"/>
</dbReference>
<dbReference type="GO" id="GO:0005304">
    <property type="term" value="F:L-valine transmembrane transporter activity"/>
    <property type="evidence" value="ECO:0007669"/>
    <property type="project" value="TreeGrafter"/>
</dbReference>
<evidence type="ECO:0000256" key="3">
    <source>
        <dbReference type="ARBA" id="ARBA00022840"/>
    </source>
</evidence>
<dbReference type="GO" id="GO:0015808">
    <property type="term" value="P:L-alanine transport"/>
    <property type="evidence" value="ECO:0007669"/>
    <property type="project" value="TreeGrafter"/>
</dbReference>
<keyword evidence="2" id="KW-0547">Nucleotide-binding</keyword>
<evidence type="ECO:0000259" key="4">
    <source>
        <dbReference type="PROSITE" id="PS50893"/>
    </source>
</evidence>
<dbReference type="GO" id="GO:0015192">
    <property type="term" value="F:L-phenylalanine transmembrane transporter activity"/>
    <property type="evidence" value="ECO:0007669"/>
    <property type="project" value="TreeGrafter"/>
</dbReference>
<evidence type="ECO:0000256" key="2">
    <source>
        <dbReference type="ARBA" id="ARBA00022741"/>
    </source>
</evidence>
<organism evidence="5">
    <name type="scientific">marine sediment metagenome</name>
    <dbReference type="NCBI Taxonomy" id="412755"/>
    <lineage>
        <taxon>unclassified sequences</taxon>
        <taxon>metagenomes</taxon>
        <taxon>ecological metagenomes</taxon>
    </lineage>
</organism>
<dbReference type="InterPro" id="IPR027417">
    <property type="entry name" value="P-loop_NTPase"/>
</dbReference>
<dbReference type="GO" id="GO:0016887">
    <property type="term" value="F:ATP hydrolysis activity"/>
    <property type="evidence" value="ECO:0007669"/>
    <property type="project" value="InterPro"/>
</dbReference>
<keyword evidence="1" id="KW-0813">Transport</keyword>
<dbReference type="SUPFAM" id="SSF52540">
    <property type="entry name" value="P-loop containing nucleoside triphosphate hydrolases"/>
    <property type="match status" value="1"/>
</dbReference>
<dbReference type="GO" id="GO:0005524">
    <property type="term" value="F:ATP binding"/>
    <property type="evidence" value="ECO:0007669"/>
    <property type="project" value="UniProtKB-KW"/>
</dbReference>
<dbReference type="GO" id="GO:1903806">
    <property type="term" value="P:L-isoleucine import across plasma membrane"/>
    <property type="evidence" value="ECO:0007669"/>
    <property type="project" value="TreeGrafter"/>
</dbReference>
<accession>X0W531</accession>
<dbReference type="PANTHER" id="PTHR45772:SF7">
    <property type="entry name" value="AMINO ACID ABC TRANSPORTER ATP-BINDING PROTEIN"/>
    <property type="match status" value="1"/>
</dbReference>
<dbReference type="GO" id="GO:0005886">
    <property type="term" value="C:plasma membrane"/>
    <property type="evidence" value="ECO:0007669"/>
    <property type="project" value="TreeGrafter"/>
</dbReference>
<dbReference type="Gene3D" id="3.40.50.300">
    <property type="entry name" value="P-loop containing nucleotide triphosphate hydrolases"/>
    <property type="match status" value="1"/>
</dbReference>
<name>X0W531_9ZZZZ</name>
<gene>
    <name evidence="5" type="ORF">S01H1_59243</name>
</gene>
<dbReference type="EMBL" id="BARS01038742">
    <property type="protein sequence ID" value="GAG25959.1"/>
    <property type="molecule type" value="Genomic_DNA"/>
</dbReference>
<reference evidence="5" key="1">
    <citation type="journal article" date="2014" name="Front. Microbiol.">
        <title>High frequency of phylogenetically diverse reductive dehalogenase-homologous genes in deep subseafloor sedimentary metagenomes.</title>
        <authorList>
            <person name="Kawai M."/>
            <person name="Futagami T."/>
            <person name="Toyoda A."/>
            <person name="Takaki Y."/>
            <person name="Nishi S."/>
            <person name="Hori S."/>
            <person name="Arai W."/>
            <person name="Tsubouchi T."/>
            <person name="Morono Y."/>
            <person name="Uchiyama I."/>
            <person name="Ito T."/>
            <person name="Fujiyama A."/>
            <person name="Inagaki F."/>
            <person name="Takami H."/>
        </authorList>
    </citation>
    <scope>NUCLEOTIDE SEQUENCE</scope>
    <source>
        <strain evidence="5">Expedition CK06-06</strain>
    </source>
</reference>
<dbReference type="AlphaFoldDB" id="X0W531"/>
<sequence>MALLAVNSLTKDFYGLKALDRVHFSLEQGEILGIIGPNGAGKTTLFNIISGLMRPTEGEIHFQGIPIHQLKPHQIAVKGIARTFQIVRPFNDFTVLNNVLVALGHRFYPSLLSSASRFEKENHLRDAHKILAHVGMEAYQGSIAKNLPLGFKKQLEIARALALEPSLLLLDEPMAGLQYE</sequence>
<dbReference type="GO" id="GO:1903805">
    <property type="term" value="P:L-valine import across plasma membrane"/>
    <property type="evidence" value="ECO:0007669"/>
    <property type="project" value="TreeGrafter"/>
</dbReference>
<feature type="domain" description="ABC transporter" evidence="4">
    <location>
        <begin position="4"/>
        <end position="180"/>
    </location>
</feature>
<dbReference type="InterPro" id="IPR003439">
    <property type="entry name" value="ABC_transporter-like_ATP-bd"/>
</dbReference>
<proteinExistence type="predicted"/>
<dbReference type="GO" id="GO:0015188">
    <property type="term" value="F:L-isoleucine transmembrane transporter activity"/>
    <property type="evidence" value="ECO:0007669"/>
    <property type="project" value="TreeGrafter"/>
</dbReference>
<keyword evidence="3" id="KW-0067">ATP-binding</keyword>
<evidence type="ECO:0000256" key="1">
    <source>
        <dbReference type="ARBA" id="ARBA00022448"/>
    </source>
</evidence>
<protein>
    <recommendedName>
        <fullName evidence="4">ABC transporter domain-containing protein</fullName>
    </recommendedName>
</protein>
<evidence type="ECO:0000313" key="5">
    <source>
        <dbReference type="EMBL" id="GAG25959.1"/>
    </source>
</evidence>
<dbReference type="Pfam" id="PF00005">
    <property type="entry name" value="ABC_tran"/>
    <property type="match status" value="1"/>
</dbReference>
<feature type="non-terminal residue" evidence="5">
    <location>
        <position position="180"/>
    </location>
</feature>
<comment type="caution">
    <text evidence="5">The sequence shown here is derived from an EMBL/GenBank/DDBJ whole genome shotgun (WGS) entry which is preliminary data.</text>
</comment>
<dbReference type="GO" id="GO:0042941">
    <property type="term" value="P:D-alanine transmembrane transport"/>
    <property type="evidence" value="ECO:0007669"/>
    <property type="project" value="TreeGrafter"/>
</dbReference>
<dbReference type="InterPro" id="IPR051120">
    <property type="entry name" value="ABC_AA/LPS_Transport"/>
</dbReference>